<evidence type="ECO:0000256" key="9">
    <source>
        <dbReference type="ARBA" id="ARBA00022840"/>
    </source>
</evidence>
<comment type="subcellular location">
    <subcellularLocation>
        <location evidence="1">Cytoplasm</location>
    </subcellularLocation>
</comment>
<evidence type="ECO:0000256" key="6">
    <source>
        <dbReference type="ARBA" id="ARBA00022694"/>
    </source>
</evidence>
<dbReference type="Pfam" id="PF01300">
    <property type="entry name" value="Sua5_yciO_yrdC"/>
    <property type="match status" value="1"/>
</dbReference>
<evidence type="ECO:0000313" key="13">
    <source>
        <dbReference type="EMBL" id="TXB63109.1"/>
    </source>
</evidence>
<dbReference type="GO" id="GO:0003725">
    <property type="term" value="F:double-stranded RNA binding"/>
    <property type="evidence" value="ECO:0007669"/>
    <property type="project" value="InterPro"/>
</dbReference>
<dbReference type="PANTHER" id="PTHR17490">
    <property type="entry name" value="SUA5"/>
    <property type="match status" value="1"/>
</dbReference>
<keyword evidence="6" id="KW-0819">tRNA processing</keyword>
<dbReference type="PROSITE" id="PS51163">
    <property type="entry name" value="YRDC"/>
    <property type="match status" value="1"/>
</dbReference>
<reference evidence="13 14" key="1">
    <citation type="submission" date="2019-08" db="EMBL/GenBank/DDBJ databases">
        <title>Genome of Phaeodactylibacter luteus.</title>
        <authorList>
            <person name="Bowman J.P."/>
        </authorList>
    </citation>
    <scope>NUCLEOTIDE SEQUENCE [LARGE SCALE GENOMIC DNA]</scope>
    <source>
        <strain evidence="13 14">KCTC 42180</strain>
    </source>
</reference>
<keyword evidence="7" id="KW-0548">Nucleotidyltransferase</keyword>
<dbReference type="InterPro" id="IPR017945">
    <property type="entry name" value="DHBP_synth_RibB-like_a/b_dom"/>
</dbReference>
<dbReference type="GO" id="GO:0005524">
    <property type="term" value="F:ATP binding"/>
    <property type="evidence" value="ECO:0007669"/>
    <property type="project" value="UniProtKB-KW"/>
</dbReference>
<dbReference type="EMBL" id="VOOR01000019">
    <property type="protein sequence ID" value="TXB63109.1"/>
    <property type="molecule type" value="Genomic_DNA"/>
</dbReference>
<evidence type="ECO:0000256" key="5">
    <source>
        <dbReference type="ARBA" id="ARBA00022679"/>
    </source>
</evidence>
<dbReference type="GO" id="GO:0000049">
    <property type="term" value="F:tRNA binding"/>
    <property type="evidence" value="ECO:0007669"/>
    <property type="project" value="TreeGrafter"/>
</dbReference>
<evidence type="ECO:0000256" key="8">
    <source>
        <dbReference type="ARBA" id="ARBA00022741"/>
    </source>
</evidence>
<dbReference type="SUPFAM" id="SSF55821">
    <property type="entry name" value="YrdC/RibB"/>
    <property type="match status" value="1"/>
</dbReference>
<dbReference type="Gene3D" id="3.90.870.10">
    <property type="entry name" value="DHBP synthase"/>
    <property type="match status" value="1"/>
</dbReference>
<feature type="domain" description="YrdC-like" evidence="12">
    <location>
        <begin position="16"/>
        <end position="201"/>
    </location>
</feature>
<evidence type="ECO:0000256" key="7">
    <source>
        <dbReference type="ARBA" id="ARBA00022695"/>
    </source>
</evidence>
<keyword evidence="4" id="KW-0963">Cytoplasm</keyword>
<comment type="caution">
    <text evidence="13">The sequence shown here is derived from an EMBL/GenBank/DDBJ whole genome shotgun (WGS) entry which is preliminary data.</text>
</comment>
<keyword evidence="5" id="KW-0808">Transferase</keyword>
<accession>A0A5C6RMG0</accession>
<evidence type="ECO:0000256" key="3">
    <source>
        <dbReference type="ARBA" id="ARBA00012584"/>
    </source>
</evidence>
<dbReference type="GO" id="GO:0061710">
    <property type="term" value="F:L-threonylcarbamoyladenylate synthase"/>
    <property type="evidence" value="ECO:0007669"/>
    <property type="project" value="UniProtKB-EC"/>
</dbReference>
<dbReference type="InterPro" id="IPR006070">
    <property type="entry name" value="Sua5-like_dom"/>
</dbReference>
<dbReference type="PANTHER" id="PTHR17490:SF16">
    <property type="entry name" value="THREONYLCARBAMOYL-AMP SYNTHASE"/>
    <property type="match status" value="1"/>
</dbReference>
<evidence type="ECO:0000259" key="12">
    <source>
        <dbReference type="PROSITE" id="PS51163"/>
    </source>
</evidence>
<gene>
    <name evidence="13" type="ORF">FRY97_10645</name>
</gene>
<comment type="similarity">
    <text evidence="2">Belongs to the SUA5 family.</text>
</comment>
<dbReference type="AlphaFoldDB" id="A0A5C6RMG0"/>
<evidence type="ECO:0000313" key="14">
    <source>
        <dbReference type="Proteomes" id="UP000321580"/>
    </source>
</evidence>
<sequence>MGMMTFTNGRAPAAARYDLKPALQVLRRGGIVLYPTDTVWSIGADATSPEAVAKLRALKELAPDEYLELLVDSPAMLQQYVEEFHPRIETLLHFHLRPLTVRYPAARNLPAEALHPDGSVAIRIVQDDYCRELIRALGKPVVALPADLRLGRFPANFGAVSSDVIEQVDYIVHHRRSDKSLAQPSVMVQLSAKDELEFLRE</sequence>
<dbReference type="OrthoDB" id="9814580at2"/>
<dbReference type="Proteomes" id="UP000321580">
    <property type="component" value="Unassembled WGS sequence"/>
</dbReference>
<dbReference type="GO" id="GO:0008033">
    <property type="term" value="P:tRNA processing"/>
    <property type="evidence" value="ECO:0007669"/>
    <property type="project" value="UniProtKB-KW"/>
</dbReference>
<keyword evidence="14" id="KW-1185">Reference proteome</keyword>
<evidence type="ECO:0000256" key="4">
    <source>
        <dbReference type="ARBA" id="ARBA00022490"/>
    </source>
</evidence>
<evidence type="ECO:0000256" key="10">
    <source>
        <dbReference type="ARBA" id="ARBA00029774"/>
    </source>
</evidence>
<dbReference type="GO" id="GO:0005737">
    <property type="term" value="C:cytoplasm"/>
    <property type="evidence" value="ECO:0007669"/>
    <property type="project" value="UniProtKB-SubCell"/>
</dbReference>
<comment type="catalytic activity">
    <reaction evidence="11">
        <text>L-threonine + hydrogencarbonate + ATP = L-threonylcarbamoyladenylate + diphosphate + H2O</text>
        <dbReference type="Rhea" id="RHEA:36407"/>
        <dbReference type="ChEBI" id="CHEBI:15377"/>
        <dbReference type="ChEBI" id="CHEBI:17544"/>
        <dbReference type="ChEBI" id="CHEBI:30616"/>
        <dbReference type="ChEBI" id="CHEBI:33019"/>
        <dbReference type="ChEBI" id="CHEBI:57926"/>
        <dbReference type="ChEBI" id="CHEBI:73682"/>
        <dbReference type="EC" id="2.7.7.87"/>
    </reaction>
</comment>
<evidence type="ECO:0000256" key="2">
    <source>
        <dbReference type="ARBA" id="ARBA00007663"/>
    </source>
</evidence>
<evidence type="ECO:0000256" key="11">
    <source>
        <dbReference type="ARBA" id="ARBA00048366"/>
    </source>
</evidence>
<evidence type="ECO:0000256" key="1">
    <source>
        <dbReference type="ARBA" id="ARBA00004496"/>
    </source>
</evidence>
<keyword evidence="8" id="KW-0547">Nucleotide-binding</keyword>
<dbReference type="InterPro" id="IPR050156">
    <property type="entry name" value="TC-AMP_synthase_SUA5"/>
</dbReference>
<protein>
    <recommendedName>
        <fullName evidence="10">L-threonylcarbamoyladenylate synthase</fullName>
        <ecNumber evidence="3">2.7.7.87</ecNumber>
    </recommendedName>
    <alternativeName>
        <fullName evidence="10">L-threonylcarbamoyladenylate synthase</fullName>
    </alternativeName>
</protein>
<organism evidence="13 14">
    <name type="scientific">Phaeodactylibacter luteus</name>
    <dbReference type="NCBI Taxonomy" id="1564516"/>
    <lineage>
        <taxon>Bacteria</taxon>
        <taxon>Pseudomonadati</taxon>
        <taxon>Bacteroidota</taxon>
        <taxon>Saprospiria</taxon>
        <taxon>Saprospirales</taxon>
        <taxon>Haliscomenobacteraceae</taxon>
        <taxon>Phaeodactylibacter</taxon>
    </lineage>
</organism>
<dbReference type="EC" id="2.7.7.87" evidence="3"/>
<name>A0A5C6RMG0_9BACT</name>
<dbReference type="GO" id="GO:0006450">
    <property type="term" value="P:regulation of translational fidelity"/>
    <property type="evidence" value="ECO:0007669"/>
    <property type="project" value="TreeGrafter"/>
</dbReference>
<keyword evidence="9" id="KW-0067">ATP-binding</keyword>
<proteinExistence type="inferred from homology"/>